<dbReference type="GO" id="GO:0042565">
    <property type="term" value="C:RNA nuclear export complex"/>
    <property type="evidence" value="ECO:0007669"/>
    <property type="project" value="TreeGrafter"/>
</dbReference>
<keyword evidence="6" id="KW-1185">Reference proteome</keyword>
<dbReference type="Pfam" id="PF19273">
    <property type="entry name" value="Exportin-5"/>
    <property type="match status" value="1"/>
</dbReference>
<dbReference type="EMBL" id="ML996572">
    <property type="protein sequence ID" value="KAF2758175.1"/>
    <property type="molecule type" value="Genomic_DNA"/>
</dbReference>
<dbReference type="InterPro" id="IPR013598">
    <property type="entry name" value="Exportin-1/Importin-b-like"/>
</dbReference>
<dbReference type="InterPro" id="IPR011989">
    <property type="entry name" value="ARM-like"/>
</dbReference>
<accession>A0A6A6W6K2</accession>
<dbReference type="InterPro" id="IPR045478">
    <property type="entry name" value="Exportin-5_C"/>
</dbReference>
<dbReference type="SMART" id="SM00913">
    <property type="entry name" value="IBN_N"/>
    <property type="match status" value="1"/>
</dbReference>
<dbReference type="GO" id="GO:0008033">
    <property type="term" value="P:tRNA processing"/>
    <property type="evidence" value="ECO:0007669"/>
    <property type="project" value="UniProtKB-KW"/>
</dbReference>
<dbReference type="GO" id="GO:0006405">
    <property type="term" value="P:RNA export from nucleus"/>
    <property type="evidence" value="ECO:0007669"/>
    <property type="project" value="TreeGrafter"/>
</dbReference>
<sequence>MNGLGNLVLNFNPTTNGSPQNQQNIDRSIPQDLDPVLEALEVIYNAKVPNSTRHAATEYLERAKRHPDAPYTGFTLALNKTQAPALRYYGLSMLEHAIKFTWEDFEQEQALLIRQYVIRLAQQIGPDDPVYLRNKVGQLWTDIAKRAWGAEWLDMDAMLLELWGASLAHQAIVLYVLETLSEEVFNKEDPIAGLRGNELGRACVEIFTPATVLHEQLPNRDTSETIRAGDEGWVARLCGLLDQCLANDFRQDERVLSCAVKTLNVLRAAMPWIIPKAISYTNTVDYICKALDASSETAQAPCGESVSLSKAAIEALFAIYNRPHLQDASDFTDIVGPMFSHERGLLLHKAYEATKPHMDPNDIDEARYLTCKKLSELVALLGNFVEQKTRLIPATHDLALLFSLFYQLLIHSSLVVSIPILHSFTKLLRSPSVREWEFVARMIPDLLNLCTSRLIRYENLPDECEDATTLFLNDDIDTKPEKHAFLGNYRRYCVDIIETIVRNSPGEAMSHLLDAGESVSAHLYDNTGPFQVQSFSKTSLPFLRFDAQIVAIDAGLKGYLKWQSGSALTPEQHETLRNDLQDRFETWCMKMLSTTFEDPEILRKAIGLMVTFSTKALTTKPNFALGLLKYILDAPKQEDSAFPQYNESVKDLERSSSMDAQRLAAIFPNDFMNAYEQIDQKLNELSAKSTTDERQKNGYAALRFIIIHRTTVLDRNTMQIELQKMLQPLKDTWQNPHFTESLSTFESFCELVGFGHLGDFLATKKFHIVQDWTAQLLDDEGMQMQAAILDRSQKLPFRITRTLLGASTDRLQEEEAAYEIARELWADAMPAILPNLLQLITHAQGFNNMENWASLPQELQAVIRRVLTDRFWQAGISTESRDDFFARVSGSKTTYEGFASTVRGTVRQIRETCYYIIYALSRFGDTFYGISDLSRPLSQALFVNANTLSAHHLSVLLSAATHIIEGCPVRLRAQFLPEVVSGLFRELNMKVESEWALVTAQATGEIEQDNLGDEMKTESILRQLTHSSVTLVSVLLDTQRIDAPKRDSQGTKEQAMWEFILSENSCLEPILIFAKTAIRVRDSRSCALMLRIIRYVLPHFKDKSAVRVYICTEVLQAAINSLHEPYFVDVQKDLASVIAHIILLDIETTRQILLQLPGMQARADKVDRKIEALQNIASERGQRSVVLDLLASVRGVSIHEAGKMERAKRKDRVNEQYTMVETQQTGIIRGNSPIGGISEMFGT</sequence>
<dbReference type="AlphaFoldDB" id="A0A6A6W6K2"/>
<dbReference type="InterPro" id="IPR016024">
    <property type="entry name" value="ARM-type_fold"/>
</dbReference>
<dbReference type="RefSeq" id="XP_033600626.1">
    <property type="nucleotide sequence ID" value="XM_033744030.1"/>
</dbReference>
<dbReference type="PROSITE" id="PS50166">
    <property type="entry name" value="IMPORTIN_B_NT"/>
    <property type="match status" value="1"/>
</dbReference>
<dbReference type="GO" id="GO:0031267">
    <property type="term" value="F:small GTPase binding"/>
    <property type="evidence" value="ECO:0007669"/>
    <property type="project" value="InterPro"/>
</dbReference>
<comment type="function">
    <text evidence="3">tRNA nucleus export receptor which facilitates tRNA translocation across the nuclear pore complex. Involved in pre-tRNA splicing, probably by affecting the interaction of pre-tRNA with splicing endonuclease.</text>
</comment>
<dbReference type="GO" id="GO:0003723">
    <property type="term" value="F:RNA binding"/>
    <property type="evidence" value="ECO:0007669"/>
    <property type="project" value="TreeGrafter"/>
</dbReference>
<dbReference type="InterPro" id="IPR045065">
    <property type="entry name" value="XPO1/5"/>
</dbReference>
<evidence type="ECO:0000313" key="6">
    <source>
        <dbReference type="Proteomes" id="UP000799437"/>
    </source>
</evidence>
<dbReference type="Gene3D" id="1.25.10.10">
    <property type="entry name" value="Leucine-rich Repeat Variant"/>
    <property type="match status" value="1"/>
</dbReference>
<evidence type="ECO:0000256" key="1">
    <source>
        <dbReference type="ARBA" id="ARBA00009466"/>
    </source>
</evidence>
<name>A0A6A6W6K2_9PEZI</name>
<organism evidence="5 6">
    <name type="scientific">Pseudovirgaria hyperparasitica</name>
    <dbReference type="NCBI Taxonomy" id="470096"/>
    <lineage>
        <taxon>Eukaryota</taxon>
        <taxon>Fungi</taxon>
        <taxon>Dikarya</taxon>
        <taxon>Ascomycota</taxon>
        <taxon>Pezizomycotina</taxon>
        <taxon>Dothideomycetes</taxon>
        <taxon>Dothideomycetes incertae sedis</taxon>
        <taxon>Acrospermales</taxon>
        <taxon>Acrospermaceae</taxon>
        <taxon>Pseudovirgaria</taxon>
    </lineage>
</organism>
<protein>
    <recommendedName>
        <fullName evidence="4">Importin N-terminal domain-containing protein</fullName>
    </recommendedName>
</protein>
<dbReference type="InterPro" id="IPR001494">
    <property type="entry name" value="Importin-beta_N"/>
</dbReference>
<feature type="domain" description="Importin N-terminal" evidence="4">
    <location>
        <begin position="56"/>
        <end position="123"/>
    </location>
</feature>
<dbReference type="Pfam" id="PF08389">
    <property type="entry name" value="Xpo1"/>
    <property type="match status" value="1"/>
</dbReference>
<dbReference type="SUPFAM" id="SSF48371">
    <property type="entry name" value="ARM repeat"/>
    <property type="match status" value="1"/>
</dbReference>
<proteinExistence type="inferred from homology"/>
<dbReference type="PANTHER" id="PTHR11223">
    <property type="entry name" value="EXPORTIN 1/5"/>
    <property type="match status" value="1"/>
</dbReference>
<comment type="similarity">
    <text evidence="1">Belongs to the exportin family.</text>
</comment>
<dbReference type="PANTHER" id="PTHR11223:SF3">
    <property type="entry name" value="EXPORTIN-5"/>
    <property type="match status" value="1"/>
</dbReference>
<dbReference type="GeneID" id="54485084"/>
<evidence type="ECO:0000256" key="2">
    <source>
        <dbReference type="ARBA" id="ARBA00022694"/>
    </source>
</evidence>
<reference evidence="5" key="1">
    <citation type="journal article" date="2020" name="Stud. Mycol.">
        <title>101 Dothideomycetes genomes: a test case for predicting lifestyles and emergence of pathogens.</title>
        <authorList>
            <person name="Haridas S."/>
            <person name="Albert R."/>
            <person name="Binder M."/>
            <person name="Bloem J."/>
            <person name="Labutti K."/>
            <person name="Salamov A."/>
            <person name="Andreopoulos B."/>
            <person name="Baker S."/>
            <person name="Barry K."/>
            <person name="Bills G."/>
            <person name="Bluhm B."/>
            <person name="Cannon C."/>
            <person name="Castanera R."/>
            <person name="Culley D."/>
            <person name="Daum C."/>
            <person name="Ezra D."/>
            <person name="Gonzalez J."/>
            <person name="Henrissat B."/>
            <person name="Kuo A."/>
            <person name="Liang C."/>
            <person name="Lipzen A."/>
            <person name="Lutzoni F."/>
            <person name="Magnuson J."/>
            <person name="Mondo S."/>
            <person name="Nolan M."/>
            <person name="Ohm R."/>
            <person name="Pangilinan J."/>
            <person name="Park H.-J."/>
            <person name="Ramirez L."/>
            <person name="Alfaro M."/>
            <person name="Sun H."/>
            <person name="Tritt A."/>
            <person name="Yoshinaga Y."/>
            <person name="Zwiers L.-H."/>
            <person name="Turgeon B."/>
            <person name="Goodwin S."/>
            <person name="Spatafora J."/>
            <person name="Crous P."/>
            <person name="Grigoriev I."/>
        </authorList>
    </citation>
    <scope>NUCLEOTIDE SEQUENCE</scope>
    <source>
        <strain evidence="5">CBS 121739</strain>
    </source>
</reference>
<gene>
    <name evidence="5" type="ORF">EJ05DRAFT_476433</name>
</gene>
<keyword evidence="2" id="KW-0819">tRNA processing</keyword>
<dbReference type="Pfam" id="PF03810">
    <property type="entry name" value="IBN_N"/>
    <property type="match status" value="1"/>
</dbReference>
<dbReference type="GO" id="GO:0005049">
    <property type="term" value="F:nuclear export signal receptor activity"/>
    <property type="evidence" value="ECO:0007669"/>
    <property type="project" value="InterPro"/>
</dbReference>
<evidence type="ECO:0000259" key="4">
    <source>
        <dbReference type="PROSITE" id="PS50166"/>
    </source>
</evidence>
<dbReference type="GO" id="GO:0005737">
    <property type="term" value="C:cytoplasm"/>
    <property type="evidence" value="ECO:0007669"/>
    <property type="project" value="TreeGrafter"/>
</dbReference>
<dbReference type="GO" id="GO:0005634">
    <property type="term" value="C:nucleus"/>
    <property type="evidence" value="ECO:0007669"/>
    <property type="project" value="TreeGrafter"/>
</dbReference>
<dbReference type="Proteomes" id="UP000799437">
    <property type="component" value="Unassembled WGS sequence"/>
</dbReference>
<dbReference type="GO" id="GO:0006611">
    <property type="term" value="P:protein export from nucleus"/>
    <property type="evidence" value="ECO:0007669"/>
    <property type="project" value="InterPro"/>
</dbReference>
<evidence type="ECO:0000256" key="3">
    <source>
        <dbReference type="ARBA" id="ARBA00025147"/>
    </source>
</evidence>
<dbReference type="OrthoDB" id="2215036at2759"/>
<evidence type="ECO:0000313" key="5">
    <source>
        <dbReference type="EMBL" id="KAF2758175.1"/>
    </source>
</evidence>